<dbReference type="AlphaFoldDB" id="A0A7S3A604"/>
<evidence type="ECO:0000313" key="2">
    <source>
        <dbReference type="EMBL" id="CAE0061297.1"/>
    </source>
</evidence>
<feature type="compositionally biased region" description="Polar residues" evidence="1">
    <location>
        <begin position="28"/>
        <end position="39"/>
    </location>
</feature>
<gene>
    <name evidence="2" type="ORF">RMAR00112_LOCUS29366</name>
</gene>
<sequence>MEPPSSEACGFDITSAYGESQSFDFSHCPSCNSSTTSGRRQVPGRRVTGDGRVDGLTPSRVQVRHHEVLHPLHHRGDVSPPPEKAVAIVRGTSYTTSRSIPSA</sequence>
<feature type="region of interest" description="Disordered" evidence="1">
    <location>
        <begin position="28"/>
        <end position="57"/>
    </location>
</feature>
<evidence type="ECO:0000256" key="1">
    <source>
        <dbReference type="SAM" id="MobiDB-lite"/>
    </source>
</evidence>
<organism evidence="2">
    <name type="scientific">Rhodosorus marinus</name>
    <dbReference type="NCBI Taxonomy" id="101924"/>
    <lineage>
        <taxon>Eukaryota</taxon>
        <taxon>Rhodophyta</taxon>
        <taxon>Stylonematophyceae</taxon>
        <taxon>Stylonematales</taxon>
        <taxon>Stylonemataceae</taxon>
        <taxon>Rhodosorus</taxon>
    </lineage>
</organism>
<accession>A0A7S3A604</accession>
<protein>
    <submittedName>
        <fullName evidence="2">Uncharacterized protein</fullName>
    </submittedName>
</protein>
<dbReference type="EMBL" id="HBHW01038324">
    <property type="protein sequence ID" value="CAE0061297.1"/>
    <property type="molecule type" value="Transcribed_RNA"/>
</dbReference>
<proteinExistence type="predicted"/>
<name>A0A7S3A604_9RHOD</name>
<reference evidence="2" key="1">
    <citation type="submission" date="2021-01" db="EMBL/GenBank/DDBJ databases">
        <authorList>
            <person name="Corre E."/>
            <person name="Pelletier E."/>
            <person name="Niang G."/>
            <person name="Scheremetjew M."/>
            <person name="Finn R."/>
            <person name="Kale V."/>
            <person name="Holt S."/>
            <person name="Cochrane G."/>
            <person name="Meng A."/>
            <person name="Brown T."/>
            <person name="Cohen L."/>
        </authorList>
    </citation>
    <scope>NUCLEOTIDE SEQUENCE</scope>
    <source>
        <strain evidence="2">CCMP 769</strain>
    </source>
</reference>